<evidence type="ECO:0000313" key="4">
    <source>
        <dbReference type="EMBL" id="WGS64461.1"/>
    </source>
</evidence>
<dbReference type="EMBL" id="CP069362">
    <property type="protein sequence ID" value="WGS64461.1"/>
    <property type="molecule type" value="Genomic_DNA"/>
</dbReference>
<dbReference type="PRINTS" id="PR00455">
    <property type="entry name" value="HTHTETR"/>
</dbReference>
<protein>
    <submittedName>
        <fullName evidence="4">TetR/AcrR family transcriptional regulator</fullName>
    </submittedName>
</protein>
<evidence type="ECO:0000313" key="5">
    <source>
        <dbReference type="Proteomes" id="UP001232493"/>
    </source>
</evidence>
<evidence type="ECO:0000259" key="3">
    <source>
        <dbReference type="PROSITE" id="PS50977"/>
    </source>
</evidence>
<proteinExistence type="predicted"/>
<dbReference type="Pfam" id="PF00440">
    <property type="entry name" value="TetR_N"/>
    <property type="match status" value="1"/>
</dbReference>
<dbReference type="Gene3D" id="1.10.357.10">
    <property type="entry name" value="Tetracycline Repressor, domain 2"/>
    <property type="match status" value="1"/>
</dbReference>
<dbReference type="PROSITE" id="PS01081">
    <property type="entry name" value="HTH_TETR_1"/>
    <property type="match status" value="1"/>
</dbReference>
<organism evidence="4 5">
    <name type="scientific">Marinitoga aeolica</name>
    <dbReference type="NCBI Taxonomy" id="2809031"/>
    <lineage>
        <taxon>Bacteria</taxon>
        <taxon>Thermotogati</taxon>
        <taxon>Thermotogota</taxon>
        <taxon>Thermotogae</taxon>
        <taxon>Petrotogales</taxon>
        <taxon>Petrotogaceae</taxon>
        <taxon>Marinitoga</taxon>
    </lineage>
</organism>
<dbReference type="PANTHER" id="PTHR43479:SF11">
    <property type="entry name" value="ACREF_ENVCD OPERON REPRESSOR-RELATED"/>
    <property type="match status" value="1"/>
</dbReference>
<evidence type="ECO:0000256" key="1">
    <source>
        <dbReference type="ARBA" id="ARBA00023125"/>
    </source>
</evidence>
<dbReference type="Proteomes" id="UP001232493">
    <property type="component" value="Chromosome"/>
</dbReference>
<feature type="DNA-binding region" description="H-T-H motif" evidence="2">
    <location>
        <begin position="25"/>
        <end position="44"/>
    </location>
</feature>
<gene>
    <name evidence="4" type="ORF">JRV97_08770</name>
</gene>
<dbReference type="RefSeq" id="WP_280998116.1">
    <property type="nucleotide sequence ID" value="NZ_CP069362.1"/>
</dbReference>
<dbReference type="InterPro" id="IPR050624">
    <property type="entry name" value="HTH-type_Tx_Regulator"/>
</dbReference>
<dbReference type="PROSITE" id="PS50977">
    <property type="entry name" value="HTH_TETR_2"/>
    <property type="match status" value="1"/>
</dbReference>
<dbReference type="SUPFAM" id="SSF48498">
    <property type="entry name" value="Tetracyclin repressor-like, C-terminal domain"/>
    <property type="match status" value="1"/>
</dbReference>
<accession>A0ABY8PP91</accession>
<keyword evidence="5" id="KW-1185">Reference proteome</keyword>
<name>A0ABY8PP91_9BACT</name>
<dbReference type="PANTHER" id="PTHR43479">
    <property type="entry name" value="ACREF/ENVCD OPERON REPRESSOR-RELATED"/>
    <property type="match status" value="1"/>
</dbReference>
<evidence type="ECO:0000256" key="2">
    <source>
        <dbReference type="PROSITE-ProRule" id="PRU00335"/>
    </source>
</evidence>
<dbReference type="InterPro" id="IPR009057">
    <property type="entry name" value="Homeodomain-like_sf"/>
</dbReference>
<dbReference type="InterPro" id="IPR036271">
    <property type="entry name" value="Tet_transcr_reg_TetR-rel_C_sf"/>
</dbReference>
<reference evidence="4 5" key="1">
    <citation type="submission" date="2021-02" db="EMBL/GenBank/DDBJ databases">
        <title>Characterization of Marinitoga sp. nov. str. BP5-C20A.</title>
        <authorList>
            <person name="Erauso G."/>
            <person name="Postec A."/>
        </authorList>
    </citation>
    <scope>NUCLEOTIDE SEQUENCE [LARGE SCALE GENOMIC DNA]</scope>
    <source>
        <strain evidence="4 5">BP5-C20A</strain>
    </source>
</reference>
<dbReference type="InterPro" id="IPR023772">
    <property type="entry name" value="DNA-bd_HTH_TetR-type_CS"/>
</dbReference>
<dbReference type="Gene3D" id="1.10.10.60">
    <property type="entry name" value="Homeodomain-like"/>
    <property type="match status" value="1"/>
</dbReference>
<keyword evidence="1 2" id="KW-0238">DNA-binding</keyword>
<feature type="domain" description="HTH tetR-type" evidence="3">
    <location>
        <begin position="2"/>
        <end position="62"/>
    </location>
</feature>
<dbReference type="SUPFAM" id="SSF46689">
    <property type="entry name" value="Homeodomain-like"/>
    <property type="match status" value="1"/>
</dbReference>
<sequence length="191" mass="22670">MEETYEKIIKAAYEIFSTEGYQKASINKIKDKANVSKGAIYHYFKSKEELYLKVLEYFIFEFANTLENIEFPDLYKIRELGLIYIEEYKKNKQMQKFLIDFFLQAMLNKKIKKIMNVFLENSIALIENKIKEMQEKGIVDKNINTNLLAQKIFVTLDSLGMYISIDANVIKPEKLWIDFVDNYLKDFFNAN</sequence>
<dbReference type="InterPro" id="IPR001647">
    <property type="entry name" value="HTH_TetR"/>
</dbReference>